<gene>
    <name evidence="2" type="ORF">QQF64_034671</name>
</gene>
<dbReference type="Proteomes" id="UP001558613">
    <property type="component" value="Unassembled WGS sequence"/>
</dbReference>
<evidence type="ECO:0000313" key="2">
    <source>
        <dbReference type="EMBL" id="KAL1246977.1"/>
    </source>
</evidence>
<evidence type="ECO:0000259" key="1">
    <source>
        <dbReference type="Pfam" id="PF07707"/>
    </source>
</evidence>
<protein>
    <recommendedName>
        <fullName evidence="1">BACK domain-containing protein</fullName>
    </recommendedName>
</protein>
<proteinExistence type="predicted"/>
<dbReference type="InterPro" id="IPR011705">
    <property type="entry name" value="BACK"/>
</dbReference>
<organism evidence="2 3">
    <name type="scientific">Cirrhinus molitorella</name>
    <name type="common">mud carp</name>
    <dbReference type="NCBI Taxonomy" id="172907"/>
    <lineage>
        <taxon>Eukaryota</taxon>
        <taxon>Metazoa</taxon>
        <taxon>Chordata</taxon>
        <taxon>Craniata</taxon>
        <taxon>Vertebrata</taxon>
        <taxon>Euteleostomi</taxon>
        <taxon>Actinopterygii</taxon>
        <taxon>Neopterygii</taxon>
        <taxon>Teleostei</taxon>
        <taxon>Ostariophysi</taxon>
        <taxon>Cypriniformes</taxon>
        <taxon>Cyprinidae</taxon>
        <taxon>Labeoninae</taxon>
        <taxon>Labeonini</taxon>
        <taxon>Cirrhinus</taxon>
    </lineage>
</organism>
<dbReference type="EMBL" id="JAYMGO010000033">
    <property type="protein sequence ID" value="KAL1246977.1"/>
    <property type="molecule type" value="Genomic_DNA"/>
</dbReference>
<sequence>MKWVRNNKENRAKALGDAFEHIRFRLLPEKYFKEKVEKDEIIKAEPELAKKLKPIKESFAGKTSGKLKRRERGRRSWENAFLAITITTNG</sequence>
<accession>A0ABR3L264</accession>
<comment type="caution">
    <text evidence="2">The sequence shown here is derived from an EMBL/GenBank/DDBJ whole genome shotgun (WGS) entry which is preliminary data.</text>
</comment>
<dbReference type="Gene3D" id="1.25.40.420">
    <property type="match status" value="1"/>
</dbReference>
<reference evidence="2 3" key="1">
    <citation type="submission" date="2023-09" db="EMBL/GenBank/DDBJ databases">
        <authorList>
            <person name="Wang M."/>
        </authorList>
    </citation>
    <scope>NUCLEOTIDE SEQUENCE [LARGE SCALE GENOMIC DNA]</scope>
    <source>
        <strain evidence="2">GT-2023</strain>
        <tissue evidence="2">Liver</tissue>
    </source>
</reference>
<evidence type="ECO:0000313" key="3">
    <source>
        <dbReference type="Proteomes" id="UP001558613"/>
    </source>
</evidence>
<keyword evidence="3" id="KW-1185">Reference proteome</keyword>
<feature type="domain" description="BACK" evidence="1">
    <location>
        <begin position="1"/>
        <end position="36"/>
    </location>
</feature>
<dbReference type="Pfam" id="PF07707">
    <property type="entry name" value="BACK"/>
    <property type="match status" value="1"/>
</dbReference>
<name>A0ABR3L264_9TELE</name>